<gene>
    <name evidence="4" type="ORF">DW352_24365</name>
</gene>
<dbReference type="GO" id="GO:0003700">
    <property type="term" value="F:DNA-binding transcription factor activity"/>
    <property type="evidence" value="ECO:0007669"/>
    <property type="project" value="InterPro"/>
</dbReference>
<dbReference type="Pfam" id="PF00583">
    <property type="entry name" value="Acetyltransf_1"/>
    <property type="match status" value="1"/>
</dbReference>
<dbReference type="PANTHER" id="PTHR13947">
    <property type="entry name" value="GNAT FAMILY N-ACETYLTRANSFERASE"/>
    <property type="match status" value="1"/>
</dbReference>
<evidence type="ECO:0000313" key="4">
    <source>
        <dbReference type="EMBL" id="AXK83380.1"/>
    </source>
</evidence>
<evidence type="ECO:0000259" key="3">
    <source>
        <dbReference type="PROSITE" id="PS51186"/>
    </source>
</evidence>
<dbReference type="InterPro" id="IPR036390">
    <property type="entry name" value="WH_DNA-bd_sf"/>
</dbReference>
<accession>A0A346A2I3</accession>
<keyword evidence="5" id="KW-1185">Reference proteome</keyword>
<dbReference type="Proteomes" id="UP000254889">
    <property type="component" value="Chromosome"/>
</dbReference>
<dbReference type="SMART" id="SM00347">
    <property type="entry name" value="HTH_MARR"/>
    <property type="match status" value="1"/>
</dbReference>
<dbReference type="SUPFAM" id="SSF46785">
    <property type="entry name" value="Winged helix' DNA-binding domain"/>
    <property type="match status" value="1"/>
</dbReference>
<reference evidence="4 5" key="1">
    <citation type="submission" date="2018-07" db="EMBL/GenBank/DDBJ databases">
        <authorList>
            <person name="Quirk P.G."/>
            <person name="Krulwich T.A."/>
        </authorList>
    </citation>
    <scope>NUCLEOTIDE SEQUENCE [LARGE SCALE GENOMIC DNA]</scope>
    <source>
        <strain evidence="4 5">CC-BB4</strain>
    </source>
</reference>
<feature type="domain" description="HTH marR-type" evidence="2">
    <location>
        <begin position="1"/>
        <end position="140"/>
    </location>
</feature>
<dbReference type="InterPro" id="IPR000835">
    <property type="entry name" value="HTH_MarR-typ"/>
</dbReference>
<name>A0A346A2I3_9HYPH</name>
<dbReference type="InterPro" id="IPR000182">
    <property type="entry name" value="GNAT_dom"/>
</dbReference>
<evidence type="ECO:0000259" key="2">
    <source>
        <dbReference type="PROSITE" id="PS50995"/>
    </source>
</evidence>
<dbReference type="KEGG" id="ptaw:DW352_24365"/>
<dbReference type="AlphaFoldDB" id="A0A346A2I3"/>
<evidence type="ECO:0000256" key="1">
    <source>
        <dbReference type="ARBA" id="ARBA00022679"/>
    </source>
</evidence>
<sequence length="310" mass="34895">MSEPGPDRIAAIRRFNRFYTRQIGVLRKGYLDSPYSLGEMRVLYEIFRGDGPTASDIARALDLDAGYISRVLRHFEKQGLISRETSAKDARQSHLTLTARGRKTFAPLEKKSQVQVAGMLAHLNEAEQARVVAAMSEIERLLGHAGQADNELAYTLRNPKPGDFGWVVTRHAELYLEEYGWGEPFEGLCAQIVADFANKNDPARERCWIAERHGEPVGSIFLVRDSDEVARIRLLLVDPKGRGLGIGKRLVDECVGFARAAGYKQVTLWTHSVLTAARHIYERAGFTLTSSEPRHTWGQDVVAEYWDLRL</sequence>
<dbReference type="SUPFAM" id="SSF55729">
    <property type="entry name" value="Acyl-CoA N-acyltransferases (Nat)"/>
    <property type="match status" value="1"/>
</dbReference>
<dbReference type="PANTHER" id="PTHR13947:SF37">
    <property type="entry name" value="LD18367P"/>
    <property type="match status" value="1"/>
</dbReference>
<dbReference type="Gene3D" id="1.10.10.10">
    <property type="entry name" value="Winged helix-like DNA-binding domain superfamily/Winged helix DNA-binding domain"/>
    <property type="match status" value="1"/>
</dbReference>
<feature type="domain" description="N-acetyltransferase" evidence="3">
    <location>
        <begin position="154"/>
        <end position="310"/>
    </location>
</feature>
<keyword evidence="1" id="KW-0808">Transferase</keyword>
<dbReference type="Gene3D" id="3.40.630.30">
    <property type="match status" value="1"/>
</dbReference>
<organism evidence="4 5">
    <name type="scientific">Pseudolabrys taiwanensis</name>
    <dbReference type="NCBI Taxonomy" id="331696"/>
    <lineage>
        <taxon>Bacteria</taxon>
        <taxon>Pseudomonadati</taxon>
        <taxon>Pseudomonadota</taxon>
        <taxon>Alphaproteobacteria</taxon>
        <taxon>Hyphomicrobiales</taxon>
        <taxon>Xanthobacteraceae</taxon>
        <taxon>Pseudolabrys</taxon>
    </lineage>
</organism>
<dbReference type="PROSITE" id="PS51186">
    <property type="entry name" value="GNAT"/>
    <property type="match status" value="1"/>
</dbReference>
<dbReference type="OrthoDB" id="273614at2"/>
<dbReference type="Pfam" id="PF01047">
    <property type="entry name" value="MarR"/>
    <property type="match status" value="1"/>
</dbReference>
<dbReference type="GO" id="GO:0008080">
    <property type="term" value="F:N-acetyltransferase activity"/>
    <property type="evidence" value="ECO:0007669"/>
    <property type="project" value="InterPro"/>
</dbReference>
<protein>
    <submittedName>
        <fullName evidence="4">MarR family transcriptional regulator</fullName>
    </submittedName>
</protein>
<dbReference type="CDD" id="cd04301">
    <property type="entry name" value="NAT_SF"/>
    <property type="match status" value="1"/>
</dbReference>
<dbReference type="InterPro" id="IPR016181">
    <property type="entry name" value="Acyl_CoA_acyltransferase"/>
</dbReference>
<dbReference type="InterPro" id="IPR036388">
    <property type="entry name" value="WH-like_DNA-bd_sf"/>
</dbReference>
<dbReference type="PROSITE" id="PS50995">
    <property type="entry name" value="HTH_MARR_2"/>
    <property type="match status" value="1"/>
</dbReference>
<evidence type="ECO:0000313" key="5">
    <source>
        <dbReference type="Proteomes" id="UP000254889"/>
    </source>
</evidence>
<proteinExistence type="predicted"/>
<dbReference type="RefSeq" id="WP_115693759.1">
    <property type="nucleotide sequence ID" value="NZ_CP031417.1"/>
</dbReference>
<dbReference type="EMBL" id="CP031417">
    <property type="protein sequence ID" value="AXK83380.1"/>
    <property type="molecule type" value="Genomic_DNA"/>
</dbReference>
<dbReference type="InterPro" id="IPR050769">
    <property type="entry name" value="NAT_camello-type"/>
</dbReference>